<evidence type="ECO:0000256" key="4">
    <source>
        <dbReference type="ARBA" id="ARBA00023128"/>
    </source>
</evidence>
<comment type="caution">
    <text evidence="9">The sequence shown here is derived from an EMBL/GenBank/DDBJ whole genome shotgun (WGS) entry which is preliminary data.</text>
</comment>
<evidence type="ECO:0000256" key="2">
    <source>
        <dbReference type="ARBA" id="ARBA00022946"/>
    </source>
</evidence>
<keyword evidence="5" id="KW-0687">Ribonucleoprotein</keyword>
<reference evidence="9 10" key="1">
    <citation type="submission" date="2023-08" db="EMBL/GenBank/DDBJ databases">
        <title>Black Yeasts Isolated from many extreme environments.</title>
        <authorList>
            <person name="Coleine C."/>
            <person name="Stajich J.E."/>
            <person name="Selbmann L."/>
        </authorList>
    </citation>
    <scope>NUCLEOTIDE SEQUENCE [LARGE SCALE GENOMIC DNA]</scope>
    <source>
        <strain evidence="9 10">CCFEE 5910</strain>
    </source>
</reference>
<dbReference type="PANTHER" id="PTHR28595:SF1">
    <property type="entry name" value="LARGE RIBOSOMAL SUBUNIT PROTEIN ML54"/>
    <property type="match status" value="1"/>
</dbReference>
<evidence type="ECO:0000256" key="5">
    <source>
        <dbReference type="ARBA" id="ARBA00023274"/>
    </source>
</evidence>
<proteinExistence type="inferred from homology"/>
<keyword evidence="2" id="KW-0809">Transit peptide</keyword>
<keyword evidence="4" id="KW-0496">Mitochondrion</keyword>
<evidence type="ECO:0000256" key="3">
    <source>
        <dbReference type="ARBA" id="ARBA00022980"/>
    </source>
</evidence>
<dbReference type="EMBL" id="JAVRRJ010000002">
    <property type="protein sequence ID" value="KAK5089182.1"/>
    <property type="molecule type" value="Genomic_DNA"/>
</dbReference>
<evidence type="ECO:0000256" key="7">
    <source>
        <dbReference type="ARBA" id="ARBA00035179"/>
    </source>
</evidence>
<feature type="region of interest" description="Disordered" evidence="8">
    <location>
        <begin position="35"/>
        <end position="95"/>
    </location>
</feature>
<evidence type="ECO:0000256" key="6">
    <source>
        <dbReference type="ARBA" id="ARBA00033752"/>
    </source>
</evidence>
<evidence type="ECO:0000313" key="10">
    <source>
        <dbReference type="Proteomes" id="UP001309876"/>
    </source>
</evidence>
<dbReference type="Pfam" id="PF08561">
    <property type="entry name" value="Ribosomal_L37"/>
    <property type="match status" value="1"/>
</dbReference>
<accession>A0AAN7T3Q7</accession>
<feature type="compositionally biased region" description="Low complexity" evidence="8">
    <location>
        <begin position="60"/>
        <end position="71"/>
    </location>
</feature>
<dbReference type="GO" id="GO:0005762">
    <property type="term" value="C:mitochondrial large ribosomal subunit"/>
    <property type="evidence" value="ECO:0007669"/>
    <property type="project" value="TreeGrafter"/>
</dbReference>
<dbReference type="GO" id="GO:0003735">
    <property type="term" value="F:structural constituent of ribosome"/>
    <property type="evidence" value="ECO:0007669"/>
    <property type="project" value="TreeGrafter"/>
</dbReference>
<feature type="compositionally biased region" description="Polar residues" evidence="8">
    <location>
        <begin position="72"/>
        <end position="95"/>
    </location>
</feature>
<sequence>MICSSCRRTLLARISNLPTSSSSTLRHTSIRTISTHPANRAAAPGTPTSSTPSVAAETQPFSETFFPSTSSAQTPPLSSSTTKPNAANPIHLTSSIAGGTPLTTLSYVKQPTKPLVALEDHEYPPWLWTLIPNPNAPSTGNSIDGGIDVSSMTKKQRSKYERKMAKMLAGMEKPVPLHEQSKDLVEAEEGGVVFAERRRELTRSMREARRKEIREANFLRSM</sequence>
<gene>
    <name evidence="9" type="ORF">LTR05_003406</name>
</gene>
<evidence type="ECO:0000313" key="9">
    <source>
        <dbReference type="EMBL" id="KAK5089182.1"/>
    </source>
</evidence>
<dbReference type="Proteomes" id="UP001309876">
    <property type="component" value="Unassembled WGS sequence"/>
</dbReference>
<dbReference type="InterPro" id="IPR013870">
    <property type="entry name" value="Ribosomal_mL54"/>
</dbReference>
<dbReference type="PANTHER" id="PTHR28595">
    <property type="entry name" value="39S RIBOSOMAL PROTEIN L54, MITOCHONDRIAL"/>
    <property type="match status" value="1"/>
</dbReference>
<comment type="similarity">
    <text evidence="6">Belongs to the mitochondrion-specific ribosomal protein mL54 family.</text>
</comment>
<evidence type="ECO:0000256" key="1">
    <source>
        <dbReference type="ARBA" id="ARBA00004173"/>
    </source>
</evidence>
<evidence type="ECO:0000256" key="8">
    <source>
        <dbReference type="SAM" id="MobiDB-lite"/>
    </source>
</evidence>
<comment type="subcellular location">
    <subcellularLocation>
        <location evidence="1">Mitochondrion</location>
    </subcellularLocation>
</comment>
<keyword evidence="10" id="KW-1185">Reference proteome</keyword>
<organism evidence="9 10">
    <name type="scientific">Lithohypha guttulata</name>
    <dbReference type="NCBI Taxonomy" id="1690604"/>
    <lineage>
        <taxon>Eukaryota</taxon>
        <taxon>Fungi</taxon>
        <taxon>Dikarya</taxon>
        <taxon>Ascomycota</taxon>
        <taxon>Pezizomycotina</taxon>
        <taxon>Eurotiomycetes</taxon>
        <taxon>Chaetothyriomycetidae</taxon>
        <taxon>Chaetothyriales</taxon>
        <taxon>Trichomeriaceae</taxon>
        <taxon>Lithohypha</taxon>
    </lineage>
</organism>
<name>A0AAN7T3Q7_9EURO</name>
<keyword evidence="3" id="KW-0689">Ribosomal protein</keyword>
<protein>
    <recommendedName>
        <fullName evidence="7">Large ribosomal subunit protein mL54</fullName>
    </recommendedName>
</protein>
<dbReference type="AlphaFoldDB" id="A0AAN7T3Q7"/>